<sequence>MSSSISMAMVSSTPPPFSYPISSTTSLSVLANSGASTVPSSSSLSGFGTTFHFGMGSSPIV</sequence>
<proteinExistence type="predicted"/>
<dbReference type="Proteomes" id="UP000663881">
    <property type="component" value="Unassembled WGS sequence"/>
</dbReference>
<reference evidence="1" key="1">
    <citation type="submission" date="2021-02" db="EMBL/GenBank/DDBJ databases">
        <authorList>
            <person name="Nowell W R."/>
        </authorList>
    </citation>
    <scope>NUCLEOTIDE SEQUENCE</scope>
</reference>
<protein>
    <submittedName>
        <fullName evidence="1">Uncharacterized protein</fullName>
    </submittedName>
</protein>
<comment type="caution">
    <text evidence="1">The sequence shown here is derived from an EMBL/GenBank/DDBJ whole genome shotgun (WGS) entry which is preliminary data.</text>
</comment>
<dbReference type="EMBL" id="CAJOAY010009175">
    <property type="protein sequence ID" value="CAF4199227.1"/>
    <property type="molecule type" value="Genomic_DNA"/>
</dbReference>
<feature type="non-terminal residue" evidence="1">
    <location>
        <position position="61"/>
    </location>
</feature>
<evidence type="ECO:0000313" key="1">
    <source>
        <dbReference type="EMBL" id="CAF4199227.1"/>
    </source>
</evidence>
<organism evidence="1 2">
    <name type="scientific">Adineta steineri</name>
    <dbReference type="NCBI Taxonomy" id="433720"/>
    <lineage>
        <taxon>Eukaryota</taxon>
        <taxon>Metazoa</taxon>
        <taxon>Spiralia</taxon>
        <taxon>Gnathifera</taxon>
        <taxon>Rotifera</taxon>
        <taxon>Eurotatoria</taxon>
        <taxon>Bdelloidea</taxon>
        <taxon>Adinetida</taxon>
        <taxon>Adinetidae</taxon>
        <taxon>Adineta</taxon>
    </lineage>
</organism>
<dbReference type="AlphaFoldDB" id="A0A820B2H7"/>
<name>A0A820B2H7_9BILA</name>
<accession>A0A820B2H7</accession>
<gene>
    <name evidence="1" type="ORF">OKA104_LOCUS40894</name>
</gene>
<evidence type="ECO:0000313" key="2">
    <source>
        <dbReference type="Proteomes" id="UP000663881"/>
    </source>
</evidence>